<dbReference type="InterPro" id="IPR036812">
    <property type="entry name" value="NAD(P)_OxRdtase_dom_sf"/>
</dbReference>
<name>A0ABN1F622_9PROT</name>
<dbReference type="RefSeq" id="WP_166937153.1">
    <property type="nucleotide sequence ID" value="NZ_BAAADD010000010.1"/>
</dbReference>
<keyword evidence="3" id="KW-1185">Reference proteome</keyword>
<accession>A0ABN1F622</accession>
<feature type="domain" description="NADP-dependent oxidoreductase" evidence="1">
    <location>
        <begin position="11"/>
        <end position="282"/>
    </location>
</feature>
<dbReference type="PANTHER" id="PTHR43364">
    <property type="entry name" value="NADH-SPECIFIC METHYLGLYOXAL REDUCTASE-RELATED"/>
    <property type="match status" value="1"/>
</dbReference>
<evidence type="ECO:0000313" key="2">
    <source>
        <dbReference type="EMBL" id="GAA0583298.1"/>
    </source>
</evidence>
<dbReference type="Gene3D" id="3.20.20.100">
    <property type="entry name" value="NADP-dependent oxidoreductase domain"/>
    <property type="match status" value="1"/>
</dbReference>
<reference evidence="2 3" key="1">
    <citation type="journal article" date="2019" name="Int. J. Syst. Evol. Microbiol.">
        <title>The Global Catalogue of Microorganisms (GCM) 10K type strain sequencing project: providing services to taxonomists for standard genome sequencing and annotation.</title>
        <authorList>
            <consortium name="The Broad Institute Genomics Platform"/>
            <consortium name="The Broad Institute Genome Sequencing Center for Infectious Disease"/>
            <person name="Wu L."/>
            <person name="Ma J."/>
        </authorList>
    </citation>
    <scope>NUCLEOTIDE SEQUENCE [LARGE SCALE GENOMIC DNA]</scope>
    <source>
        <strain evidence="2 3">JCM 15089</strain>
    </source>
</reference>
<sequence>MLALSERGKKRLAYGFWRFTADQVDEAIAMIERVRASGIDHLDTADVYGGASGFGGAETLLGAVRAKAPRLLDGAMIATKAGCAPGTPYNSSAPYLKAACEASLKRLGMERVDLFYVHRPDLLAHPAEVAGALDELVREGKIACVGVSNYTAAEVAALKRFLKAPLIAHQIEFSAGHVDPLFDGTLDQAMAEDIAVAAWSPLARGGLAENGPADLAAVRAALAKLAAAHGVSPNAIAIAFLLAHPAAVTPILGTTNEARARECIDGLKVNLSRRDWYDIVEAARGERMP</sequence>
<dbReference type="PANTHER" id="PTHR43364:SF1">
    <property type="entry name" value="OXIDOREDUCTASE YDHF"/>
    <property type="match status" value="1"/>
</dbReference>
<dbReference type="InterPro" id="IPR023210">
    <property type="entry name" value="NADP_OxRdtase_dom"/>
</dbReference>
<protein>
    <submittedName>
        <fullName evidence="2">Aldo/keto reductase family oxidoreductase</fullName>
    </submittedName>
</protein>
<dbReference type="Proteomes" id="UP001499951">
    <property type="component" value="Unassembled WGS sequence"/>
</dbReference>
<gene>
    <name evidence="2" type="ORF">GCM10008942_35270</name>
</gene>
<evidence type="ECO:0000259" key="1">
    <source>
        <dbReference type="Pfam" id="PF00248"/>
    </source>
</evidence>
<dbReference type="Pfam" id="PF00248">
    <property type="entry name" value="Aldo_ket_red"/>
    <property type="match status" value="1"/>
</dbReference>
<dbReference type="InterPro" id="IPR050523">
    <property type="entry name" value="AKR_Detox_Biosynth"/>
</dbReference>
<dbReference type="SUPFAM" id="SSF51430">
    <property type="entry name" value="NAD(P)-linked oxidoreductase"/>
    <property type="match status" value="1"/>
</dbReference>
<proteinExistence type="predicted"/>
<dbReference type="EMBL" id="BAAADD010000010">
    <property type="protein sequence ID" value="GAA0583298.1"/>
    <property type="molecule type" value="Genomic_DNA"/>
</dbReference>
<comment type="caution">
    <text evidence="2">The sequence shown here is derived from an EMBL/GenBank/DDBJ whole genome shotgun (WGS) entry which is preliminary data.</text>
</comment>
<organism evidence="2 3">
    <name type="scientific">Rhizomicrobium electricum</name>
    <dbReference type="NCBI Taxonomy" id="480070"/>
    <lineage>
        <taxon>Bacteria</taxon>
        <taxon>Pseudomonadati</taxon>
        <taxon>Pseudomonadota</taxon>
        <taxon>Alphaproteobacteria</taxon>
        <taxon>Micropepsales</taxon>
        <taxon>Micropepsaceae</taxon>
        <taxon>Rhizomicrobium</taxon>
    </lineage>
</organism>
<evidence type="ECO:0000313" key="3">
    <source>
        <dbReference type="Proteomes" id="UP001499951"/>
    </source>
</evidence>